<dbReference type="PANTHER" id="PTHR32309">
    <property type="entry name" value="TYROSINE-PROTEIN KINASE"/>
    <property type="match status" value="1"/>
</dbReference>
<dbReference type="PANTHER" id="PTHR32309:SF13">
    <property type="entry name" value="FERRIC ENTEROBACTIN TRANSPORT PROTEIN FEPE"/>
    <property type="match status" value="1"/>
</dbReference>
<dbReference type="RefSeq" id="WP_088908781.1">
    <property type="nucleotide sequence ID" value="NZ_CP018145.1"/>
</dbReference>
<dbReference type="GO" id="GO:0005886">
    <property type="term" value="C:plasma membrane"/>
    <property type="evidence" value="ECO:0007669"/>
    <property type="project" value="UniProtKB-SubCell"/>
</dbReference>
<evidence type="ECO:0000256" key="3">
    <source>
        <dbReference type="ARBA" id="ARBA00022475"/>
    </source>
</evidence>
<feature type="domain" description="Polysaccharide chain length determinant N-terminal" evidence="8">
    <location>
        <begin position="3"/>
        <end position="93"/>
    </location>
</feature>
<evidence type="ECO:0000256" key="2">
    <source>
        <dbReference type="ARBA" id="ARBA00006683"/>
    </source>
</evidence>
<dbReference type="InterPro" id="IPR050445">
    <property type="entry name" value="Bact_polysacc_biosynth/exp"/>
</dbReference>
<keyword evidence="5 7" id="KW-1133">Transmembrane helix</keyword>
<keyword evidence="4 7" id="KW-0812">Transmembrane</keyword>
<dbReference type="EMBL" id="CP018145">
    <property type="protein sequence ID" value="ASJ55092.1"/>
    <property type="molecule type" value="Genomic_DNA"/>
</dbReference>
<dbReference type="AlphaFoldDB" id="A0A220MJM3"/>
<dbReference type="KEGG" id="bfm:BP422_16975"/>
<keyword evidence="6 7" id="KW-0472">Membrane</keyword>
<dbReference type="GO" id="GO:0004713">
    <property type="term" value="F:protein tyrosine kinase activity"/>
    <property type="evidence" value="ECO:0007669"/>
    <property type="project" value="TreeGrafter"/>
</dbReference>
<feature type="transmembrane region" description="Helical" evidence="7">
    <location>
        <begin position="20"/>
        <end position="40"/>
    </location>
</feature>
<dbReference type="InterPro" id="IPR032807">
    <property type="entry name" value="GNVR"/>
</dbReference>
<accession>A0A220MJM3</accession>
<name>A0A220MJM3_9BACL</name>
<reference evidence="10 11" key="1">
    <citation type="submission" date="2016-11" db="EMBL/GenBank/DDBJ databases">
        <authorList>
            <person name="Jaros S."/>
            <person name="Januszkiewicz K."/>
            <person name="Wedrychowicz H."/>
        </authorList>
    </citation>
    <scope>NUCLEOTIDE SEQUENCE [LARGE SCALE GENOMIC DNA]</scope>
    <source>
        <strain evidence="10 11">NF2</strain>
    </source>
</reference>
<evidence type="ECO:0000256" key="7">
    <source>
        <dbReference type="SAM" id="Phobius"/>
    </source>
</evidence>
<organism evidence="10 11">
    <name type="scientific">Brevibacillus formosus</name>
    <dbReference type="NCBI Taxonomy" id="54913"/>
    <lineage>
        <taxon>Bacteria</taxon>
        <taxon>Bacillati</taxon>
        <taxon>Bacillota</taxon>
        <taxon>Bacilli</taxon>
        <taxon>Bacillales</taxon>
        <taxon>Paenibacillaceae</taxon>
        <taxon>Brevibacillus</taxon>
    </lineage>
</organism>
<comment type="subcellular location">
    <subcellularLocation>
        <location evidence="1">Cell membrane</location>
        <topology evidence="1">Multi-pass membrane protein</topology>
    </subcellularLocation>
</comment>
<proteinExistence type="inferred from homology"/>
<dbReference type="InterPro" id="IPR003856">
    <property type="entry name" value="LPS_length_determ_N"/>
</dbReference>
<feature type="transmembrane region" description="Helical" evidence="7">
    <location>
        <begin position="176"/>
        <end position="198"/>
    </location>
</feature>
<dbReference type="Proteomes" id="UP000197781">
    <property type="component" value="Chromosome"/>
</dbReference>
<dbReference type="Pfam" id="PF02706">
    <property type="entry name" value="Wzz"/>
    <property type="match status" value="1"/>
</dbReference>
<evidence type="ECO:0000259" key="9">
    <source>
        <dbReference type="Pfam" id="PF13807"/>
    </source>
</evidence>
<comment type="similarity">
    <text evidence="2">Belongs to the CpsC/CapA family.</text>
</comment>
<evidence type="ECO:0000313" key="11">
    <source>
        <dbReference type="Proteomes" id="UP000197781"/>
    </source>
</evidence>
<evidence type="ECO:0000256" key="5">
    <source>
        <dbReference type="ARBA" id="ARBA00022989"/>
    </source>
</evidence>
<evidence type="ECO:0000256" key="4">
    <source>
        <dbReference type="ARBA" id="ARBA00022692"/>
    </source>
</evidence>
<feature type="domain" description="Tyrosine-protein kinase G-rich" evidence="9">
    <location>
        <begin position="141"/>
        <end position="196"/>
    </location>
</feature>
<evidence type="ECO:0000313" key="10">
    <source>
        <dbReference type="EMBL" id="ASJ55092.1"/>
    </source>
</evidence>
<dbReference type="Pfam" id="PF13807">
    <property type="entry name" value="GNVR"/>
    <property type="match status" value="1"/>
</dbReference>
<protein>
    <submittedName>
        <fullName evidence="10">Capsular biosynthesis protein</fullName>
    </submittedName>
</protein>
<evidence type="ECO:0000256" key="1">
    <source>
        <dbReference type="ARBA" id="ARBA00004651"/>
    </source>
</evidence>
<evidence type="ECO:0000256" key="6">
    <source>
        <dbReference type="ARBA" id="ARBA00023136"/>
    </source>
</evidence>
<evidence type="ECO:0000259" key="8">
    <source>
        <dbReference type="Pfam" id="PF02706"/>
    </source>
</evidence>
<gene>
    <name evidence="10" type="ORF">BP422_16975</name>
</gene>
<keyword evidence="3" id="KW-1003">Cell membrane</keyword>
<sequence length="250" mass="27967">MNEELNLREILLMLLKRWKLILLITSLCTIGTALVSFYLLTPIYQAKTEILVNRSLDSTVESVLSVAEIDSNLKLIETYRVIIESPRVMERVLEVIGAGATMEDLLLHTKVEPVKDSQVISITVEDPDQGRAVLIANTIAKTFQEEVVKMLSMNNVHILAEARNNPAAIPVSPKPILNSVIAFVLGLATSMVVVFLLVQMDTRLQSEKEVEEYLGLPVLATIAVIDKKTRKAFRQPKVEEVRNEYEKAEA</sequence>